<sequence length="321" mass="36222">MWQQPEPQPEPRAMPDRLMVEDAVAAEIQYADPSQKLSPAAFQDMLDGVARRVLDCMSDEGRTELNEEDRGFILRRVRKMVSDEIASQLRGRPSLRFVRFDRVLCNIGGKRKWAPGTVQSLNEEDPSDPTGQNVLPYVVKIDPPNGRLISVPCDEESHVRAEVCFGTRSNSLRFTLCCLPLRPDKARRFREGERVACAIEGADERSTIWAAGTVIDVDRCLESDASALIPERDWTGEGCKAPYRVQLDAGCKVLVHRDEHWLIRDLRFQPDGSRQVAGGRRCLARLKRRALADGQWEVVDHTTRKARACAPPESDDDEETD</sequence>
<organism evidence="1">
    <name type="scientific">Coccolithus braarudii</name>
    <dbReference type="NCBI Taxonomy" id="221442"/>
    <lineage>
        <taxon>Eukaryota</taxon>
        <taxon>Haptista</taxon>
        <taxon>Haptophyta</taxon>
        <taxon>Prymnesiophyceae</taxon>
        <taxon>Coccolithales</taxon>
        <taxon>Coccolithaceae</taxon>
        <taxon>Coccolithus</taxon>
    </lineage>
</organism>
<dbReference type="EMBL" id="HBEY01012920">
    <property type="protein sequence ID" value="CAD8602917.1"/>
    <property type="molecule type" value="Transcribed_RNA"/>
</dbReference>
<reference evidence="1" key="1">
    <citation type="submission" date="2021-01" db="EMBL/GenBank/DDBJ databases">
        <authorList>
            <person name="Corre E."/>
            <person name="Pelletier E."/>
            <person name="Niang G."/>
            <person name="Scheremetjew M."/>
            <person name="Finn R."/>
            <person name="Kale V."/>
            <person name="Holt S."/>
            <person name="Cochrane G."/>
            <person name="Meng A."/>
            <person name="Brown T."/>
            <person name="Cohen L."/>
        </authorList>
    </citation>
    <scope>NUCLEOTIDE SEQUENCE</scope>
    <source>
        <strain evidence="1">PLY182g</strain>
    </source>
</reference>
<name>A0A7S0L8U5_9EUKA</name>
<gene>
    <name evidence="1" type="ORF">CPEL01642_LOCUS6250</name>
</gene>
<protein>
    <submittedName>
        <fullName evidence="1">Uncharacterized protein</fullName>
    </submittedName>
</protein>
<accession>A0A7S0L8U5</accession>
<evidence type="ECO:0000313" key="1">
    <source>
        <dbReference type="EMBL" id="CAD8602917.1"/>
    </source>
</evidence>
<dbReference type="AlphaFoldDB" id="A0A7S0L8U5"/>
<proteinExistence type="predicted"/>